<feature type="transmembrane region" description="Helical" evidence="6">
    <location>
        <begin position="339"/>
        <end position="368"/>
    </location>
</feature>
<feature type="transmembrane region" description="Helical" evidence="6">
    <location>
        <begin position="15"/>
        <end position="34"/>
    </location>
</feature>
<accession>A0A4R6Y0D2</accession>
<evidence type="ECO:0000313" key="8">
    <source>
        <dbReference type="EMBL" id="TDR22358.1"/>
    </source>
</evidence>
<dbReference type="RefSeq" id="WP_099019009.1">
    <property type="nucleotide sequence ID" value="NZ_NIHB01000002.1"/>
</dbReference>
<reference evidence="8 9" key="1">
    <citation type="submission" date="2019-03" db="EMBL/GenBank/DDBJ databases">
        <title>Genomic Encyclopedia of Type Strains, Phase IV (KMG-IV): sequencing the most valuable type-strain genomes for metagenomic binning, comparative biology and taxonomic classification.</title>
        <authorList>
            <person name="Goeker M."/>
        </authorList>
    </citation>
    <scope>NUCLEOTIDE SEQUENCE [LARGE SCALE GENOMIC DNA]</scope>
    <source>
        <strain evidence="8 9">DSM 25488</strain>
    </source>
</reference>
<keyword evidence="5 6" id="KW-0472">Membrane</keyword>
<dbReference type="PROSITE" id="PS50156">
    <property type="entry name" value="SSD"/>
    <property type="match status" value="1"/>
</dbReference>
<dbReference type="SUPFAM" id="SSF82866">
    <property type="entry name" value="Multidrug efflux transporter AcrB transmembrane domain"/>
    <property type="match status" value="2"/>
</dbReference>
<feature type="transmembrane region" description="Helical" evidence="6">
    <location>
        <begin position="313"/>
        <end position="333"/>
    </location>
</feature>
<feature type="transmembrane region" description="Helical" evidence="6">
    <location>
        <begin position="246"/>
        <end position="266"/>
    </location>
</feature>
<dbReference type="GO" id="GO:0005886">
    <property type="term" value="C:plasma membrane"/>
    <property type="evidence" value="ECO:0007669"/>
    <property type="project" value="UniProtKB-SubCell"/>
</dbReference>
<feature type="transmembrane region" description="Helical" evidence="6">
    <location>
        <begin position="403"/>
        <end position="420"/>
    </location>
</feature>
<protein>
    <recommendedName>
        <fullName evidence="7">SSD domain-containing protein</fullName>
    </recommendedName>
</protein>
<evidence type="ECO:0000256" key="6">
    <source>
        <dbReference type="SAM" id="Phobius"/>
    </source>
</evidence>
<feature type="transmembrane region" description="Helical" evidence="6">
    <location>
        <begin position="775"/>
        <end position="794"/>
    </location>
</feature>
<evidence type="ECO:0000259" key="7">
    <source>
        <dbReference type="PROSITE" id="PS50156"/>
    </source>
</evidence>
<dbReference type="Proteomes" id="UP000295724">
    <property type="component" value="Unassembled WGS sequence"/>
</dbReference>
<dbReference type="PANTHER" id="PTHR33406">
    <property type="entry name" value="MEMBRANE PROTEIN MJ1562-RELATED"/>
    <property type="match status" value="1"/>
</dbReference>
<dbReference type="InterPro" id="IPR050545">
    <property type="entry name" value="Mycobact_MmpL"/>
</dbReference>
<keyword evidence="3 6" id="KW-0812">Transmembrane</keyword>
<comment type="subcellular location">
    <subcellularLocation>
        <location evidence="1">Cell membrane</location>
        <topology evidence="1">Multi-pass membrane protein</topology>
    </subcellularLocation>
</comment>
<comment type="caution">
    <text evidence="8">The sequence shown here is derived from an EMBL/GenBank/DDBJ whole genome shotgun (WGS) entry which is preliminary data.</text>
</comment>
<evidence type="ECO:0000256" key="2">
    <source>
        <dbReference type="ARBA" id="ARBA00022475"/>
    </source>
</evidence>
<gene>
    <name evidence="8" type="ORF">C8D91_0846</name>
</gene>
<feature type="transmembrane region" description="Helical" evidence="6">
    <location>
        <begin position="729"/>
        <end position="750"/>
    </location>
</feature>
<dbReference type="EMBL" id="SNZB01000002">
    <property type="protein sequence ID" value="TDR22358.1"/>
    <property type="molecule type" value="Genomic_DNA"/>
</dbReference>
<feature type="transmembrane region" description="Helical" evidence="6">
    <location>
        <begin position="272"/>
        <end position="293"/>
    </location>
</feature>
<evidence type="ECO:0000256" key="3">
    <source>
        <dbReference type="ARBA" id="ARBA00022692"/>
    </source>
</evidence>
<dbReference type="InterPro" id="IPR000731">
    <property type="entry name" value="SSD"/>
</dbReference>
<evidence type="ECO:0000256" key="4">
    <source>
        <dbReference type="ARBA" id="ARBA00022989"/>
    </source>
</evidence>
<keyword evidence="4 6" id="KW-1133">Transmembrane helix</keyword>
<proteinExistence type="predicted"/>
<dbReference type="Pfam" id="PF03176">
    <property type="entry name" value="MMPL"/>
    <property type="match status" value="2"/>
</dbReference>
<keyword evidence="2" id="KW-1003">Cell membrane</keyword>
<feature type="transmembrane region" description="Helical" evidence="6">
    <location>
        <begin position="800"/>
        <end position="826"/>
    </location>
</feature>
<keyword evidence="9" id="KW-1185">Reference proteome</keyword>
<feature type="transmembrane region" description="Helical" evidence="6">
    <location>
        <begin position="673"/>
        <end position="696"/>
    </location>
</feature>
<evidence type="ECO:0000313" key="9">
    <source>
        <dbReference type="Proteomes" id="UP000295724"/>
    </source>
</evidence>
<name>A0A4R6Y0D2_9GAMM</name>
<dbReference type="AlphaFoldDB" id="A0A4R6Y0D2"/>
<feature type="transmembrane region" description="Helical" evidence="6">
    <location>
        <begin position="703"/>
        <end position="723"/>
    </location>
</feature>
<sequence length="835" mass="92749">MQEKIVNYIFNHPKVIFGGVLLLSLITAAMLPMIKIDTDPENMLPVDQVERQFHNQIKADFNLHDMIVVGAVNQSPEGIYNPKSLQALLTVATQTAQIEGVIDYDLMALSHVDNIKQAGPGSIQFEWLMKQAPSSQVDIEQLQQAVDRLPLLKNTLVSSDYKASSIYVPIADKNQSHRISLEIQAIIDSVDSDDDYHITGLPVAEDTFGYQMFVQMGISAPMAGLMIFLLLWYFFKNLKFIAAPMIVAMATVIMIMGAMIGMGYTVHIMSSMIAIFLMPIAVVDSIHIMSEFVEKYQAESDRESVIRAVIADLFKPMLFTSITSAVGFFSLMLTPIPPVQIFGAFVGAGILLAFVLTIVFIPAYLVTLKKESLDSLRKLHHSKSKLSGWVKGMGQFSVKQHKSVIVFFLSVFAVSIWGVLQIQINDNPVRWFKTDHPIRVADKVLNEHFAGTYDAYLVLQADTAAIESSFFADASVLAPLISSHVEEAKNSDMDFAQQLNEWLYWAEDQLFDAQDQLADDLEQFIALIDQTNIQLAAFKSPDNLAYVAQLQSALQQSGLVGKSNSLTDVVKTVNRELRGGAAVAFDIPDSQAGVAQALLQYQSSHRPHDLWHFVTKDYTSTVVWVQLKSGDNQDMSAVVDYMAEHIANKPPNQLISIHWAGKTYLNKVWQEEMVAGMGMSLISAFVVVFLMMVLLFRSVLFGLLAMLPLTLTIAFIYGLIGWLGKDYDMPIAVLSALTLGLSVDFAIHFLQRARDIYAENQDFNLTMQMMFEEPAAAISKNAVVIAIGFTPLLFAPLMPYITVGFFLATIMAVSAMVTLLMLPAMLRALKTHVMK</sequence>
<dbReference type="InterPro" id="IPR004869">
    <property type="entry name" value="MMPL_dom"/>
</dbReference>
<evidence type="ECO:0000256" key="1">
    <source>
        <dbReference type="ARBA" id="ARBA00004651"/>
    </source>
</evidence>
<organism evidence="8 9">
    <name type="scientific">Marinicella litoralis</name>
    <dbReference type="NCBI Taxonomy" id="644220"/>
    <lineage>
        <taxon>Bacteria</taxon>
        <taxon>Pseudomonadati</taxon>
        <taxon>Pseudomonadota</taxon>
        <taxon>Gammaproteobacteria</taxon>
        <taxon>Lysobacterales</taxon>
        <taxon>Marinicellaceae</taxon>
        <taxon>Marinicella</taxon>
    </lineage>
</organism>
<evidence type="ECO:0000256" key="5">
    <source>
        <dbReference type="ARBA" id="ARBA00023136"/>
    </source>
</evidence>
<dbReference type="Gene3D" id="1.20.1640.10">
    <property type="entry name" value="Multidrug efflux transporter AcrB transmembrane domain"/>
    <property type="match status" value="2"/>
</dbReference>
<feature type="domain" description="SSD" evidence="7">
    <location>
        <begin position="243"/>
        <end position="367"/>
    </location>
</feature>
<dbReference type="OrthoDB" id="9803781at2"/>
<feature type="transmembrane region" description="Helical" evidence="6">
    <location>
        <begin position="212"/>
        <end position="234"/>
    </location>
</feature>
<dbReference type="PANTHER" id="PTHR33406:SF13">
    <property type="entry name" value="MEMBRANE PROTEIN YDFJ"/>
    <property type="match status" value="1"/>
</dbReference>